<dbReference type="SMART" id="SM00903">
    <property type="entry name" value="Flavin_Reduct"/>
    <property type="match status" value="1"/>
</dbReference>
<dbReference type="InterPro" id="IPR012349">
    <property type="entry name" value="Split_barrel_FMN-bd"/>
</dbReference>
<dbReference type="Gene3D" id="2.30.110.10">
    <property type="entry name" value="Electron Transport, Fmn-binding Protein, Chain A"/>
    <property type="match status" value="1"/>
</dbReference>
<sequence>MTQKPPLRHVLGAFATGVCVITAQANGQIIGLTANSFTSVSLDPPLVLWCLDNRCERYGVFAGAEAFDINILSSEQSPLSDRFARGDAVIGDHEGLLTLDHPLRLKKVIGWLSCVTHDTRVVGDHLLIVGRVEAYDYGAGEGLTFFRGRYGQTHMFG</sequence>
<keyword evidence="1" id="KW-0560">Oxidoreductase</keyword>
<dbReference type="AlphaFoldDB" id="A0A918UXV1"/>
<evidence type="ECO:0000256" key="1">
    <source>
        <dbReference type="ARBA" id="ARBA00023002"/>
    </source>
</evidence>
<dbReference type="GO" id="GO:0042602">
    <property type="term" value="F:riboflavin reductase (NADPH) activity"/>
    <property type="evidence" value="ECO:0007669"/>
    <property type="project" value="TreeGrafter"/>
</dbReference>
<protein>
    <recommendedName>
        <fullName evidence="2">Flavin reductase like domain-containing protein</fullName>
    </recommendedName>
</protein>
<dbReference type="InterPro" id="IPR050268">
    <property type="entry name" value="NADH-dep_flavin_reductase"/>
</dbReference>
<dbReference type="PANTHER" id="PTHR30466">
    <property type="entry name" value="FLAVIN REDUCTASE"/>
    <property type="match status" value="1"/>
</dbReference>
<dbReference type="RefSeq" id="WP_308429933.1">
    <property type="nucleotide sequence ID" value="NZ_BMZB01000004.1"/>
</dbReference>
<gene>
    <name evidence="3" type="ORF">GCM10011273_29520</name>
</gene>
<reference evidence="3" key="2">
    <citation type="submission" date="2020-09" db="EMBL/GenBank/DDBJ databases">
        <authorList>
            <person name="Sun Q."/>
            <person name="Kim S."/>
        </authorList>
    </citation>
    <scope>NUCLEOTIDE SEQUENCE</scope>
    <source>
        <strain evidence="3">KCTC 32296</strain>
    </source>
</reference>
<dbReference type="EMBL" id="BMZB01000004">
    <property type="protein sequence ID" value="GGZ40861.1"/>
    <property type="molecule type" value="Genomic_DNA"/>
</dbReference>
<comment type="caution">
    <text evidence="3">The sequence shown here is derived from an EMBL/GenBank/DDBJ whole genome shotgun (WGS) entry which is preliminary data.</text>
</comment>
<dbReference type="GO" id="GO:0006208">
    <property type="term" value="P:pyrimidine nucleobase catabolic process"/>
    <property type="evidence" value="ECO:0007669"/>
    <property type="project" value="TreeGrafter"/>
</dbReference>
<evidence type="ECO:0000259" key="2">
    <source>
        <dbReference type="SMART" id="SM00903"/>
    </source>
</evidence>
<evidence type="ECO:0000313" key="3">
    <source>
        <dbReference type="EMBL" id="GGZ40861.1"/>
    </source>
</evidence>
<name>A0A918UXV1_9CAUL</name>
<dbReference type="Pfam" id="PF01613">
    <property type="entry name" value="Flavin_Reduct"/>
    <property type="match status" value="1"/>
</dbReference>
<evidence type="ECO:0000313" key="4">
    <source>
        <dbReference type="Proteomes" id="UP000662572"/>
    </source>
</evidence>
<accession>A0A918UXV1</accession>
<reference evidence="3" key="1">
    <citation type="journal article" date="2014" name="Int. J. Syst. Evol. Microbiol.">
        <title>Complete genome sequence of Corynebacterium casei LMG S-19264T (=DSM 44701T), isolated from a smear-ripened cheese.</title>
        <authorList>
            <consortium name="US DOE Joint Genome Institute (JGI-PGF)"/>
            <person name="Walter F."/>
            <person name="Albersmeier A."/>
            <person name="Kalinowski J."/>
            <person name="Ruckert C."/>
        </authorList>
    </citation>
    <scope>NUCLEOTIDE SEQUENCE</scope>
    <source>
        <strain evidence="3">KCTC 32296</strain>
    </source>
</reference>
<dbReference type="Proteomes" id="UP000662572">
    <property type="component" value="Unassembled WGS sequence"/>
</dbReference>
<dbReference type="SUPFAM" id="SSF50475">
    <property type="entry name" value="FMN-binding split barrel"/>
    <property type="match status" value="1"/>
</dbReference>
<proteinExistence type="predicted"/>
<organism evidence="3 4">
    <name type="scientific">Asticcacaulis endophyticus</name>
    <dbReference type="NCBI Taxonomy" id="1395890"/>
    <lineage>
        <taxon>Bacteria</taxon>
        <taxon>Pseudomonadati</taxon>
        <taxon>Pseudomonadota</taxon>
        <taxon>Alphaproteobacteria</taxon>
        <taxon>Caulobacterales</taxon>
        <taxon>Caulobacteraceae</taxon>
        <taxon>Asticcacaulis</taxon>
    </lineage>
</organism>
<dbReference type="InterPro" id="IPR002563">
    <property type="entry name" value="Flavin_Rdtase-like_dom"/>
</dbReference>
<dbReference type="PANTHER" id="PTHR30466:SF1">
    <property type="entry name" value="FMN REDUCTASE (NADH) RUTF"/>
    <property type="match status" value="1"/>
</dbReference>
<keyword evidence="4" id="KW-1185">Reference proteome</keyword>
<feature type="domain" description="Flavin reductase like" evidence="2">
    <location>
        <begin position="11"/>
        <end position="152"/>
    </location>
</feature>
<dbReference type="GO" id="GO:0010181">
    <property type="term" value="F:FMN binding"/>
    <property type="evidence" value="ECO:0007669"/>
    <property type="project" value="InterPro"/>
</dbReference>